<dbReference type="GO" id="GO:0003677">
    <property type="term" value="F:DNA binding"/>
    <property type="evidence" value="ECO:0007669"/>
    <property type="project" value="UniProtKB-UniRule"/>
</dbReference>
<dbReference type="PANTHER" id="PTHR30349:SF81">
    <property type="entry name" value="TYROSINE RECOMBINASE XERC"/>
    <property type="match status" value="1"/>
</dbReference>
<dbReference type="EMBL" id="SNXO01000033">
    <property type="protein sequence ID" value="TDP51060.1"/>
    <property type="molecule type" value="Genomic_DNA"/>
</dbReference>
<dbReference type="OrthoDB" id="9801717at2"/>
<sequence>MEIKDFLDYLTADRKMSDNTVGAYRQDITAFSKFLEGRGIGSMAEATNTAVVAYLMDLKNSGKSSSTVSRKLASIRAYYRFLVNKGIVKVNPTEDIKAPKISRNEISYFTIEEIEKLLDMPDDSTKGKRDRAILEVLYATGIRASEIIELRVSSINLRMGFVTCNGDHGKARIVPIGSPARKALEDYLGNSRPAYMRNGDAEDNEGMLFVNYVGEPLTRQGLWKILKQYGGEAGLTEITPQMIRNSFAMHMVQNGIDMKSLQELMGHEDILATEAYYEHNRSSIKDAYDKTHPRA</sequence>
<dbReference type="InterPro" id="IPR011010">
    <property type="entry name" value="DNA_brk_join_enz"/>
</dbReference>
<dbReference type="InterPro" id="IPR050090">
    <property type="entry name" value="Tyrosine_recombinase_XerCD"/>
</dbReference>
<evidence type="ECO:0000256" key="1">
    <source>
        <dbReference type="ARBA" id="ARBA00003283"/>
    </source>
</evidence>
<evidence type="ECO:0000256" key="6">
    <source>
        <dbReference type="PROSITE-ProRule" id="PRU01248"/>
    </source>
</evidence>
<dbReference type="AlphaFoldDB" id="A0A4R6PYF1"/>
<organism evidence="9 10">
    <name type="scientific">Aminicella lysinilytica</name>
    <dbReference type="NCBI Taxonomy" id="433323"/>
    <lineage>
        <taxon>Bacteria</taxon>
        <taxon>Bacillati</taxon>
        <taxon>Bacillota</taxon>
        <taxon>Clostridia</taxon>
        <taxon>Peptostreptococcales</taxon>
        <taxon>Anaerovoracaceae</taxon>
        <taxon>Aminicella</taxon>
    </lineage>
</organism>
<dbReference type="Pfam" id="PF02899">
    <property type="entry name" value="Phage_int_SAM_1"/>
    <property type="match status" value="1"/>
</dbReference>
<comment type="function">
    <text evidence="1">Site-specific tyrosine recombinase, which acts by catalyzing the cutting and rejoining of the recombining DNA molecules.</text>
</comment>
<gene>
    <name evidence="9" type="ORF">EV211_1337</name>
</gene>
<accession>A0A4R6PYF1</accession>
<dbReference type="SUPFAM" id="SSF56349">
    <property type="entry name" value="DNA breaking-rejoining enzymes"/>
    <property type="match status" value="1"/>
</dbReference>
<dbReference type="InterPro" id="IPR044068">
    <property type="entry name" value="CB"/>
</dbReference>
<evidence type="ECO:0000259" key="8">
    <source>
        <dbReference type="PROSITE" id="PS51900"/>
    </source>
</evidence>
<keyword evidence="10" id="KW-1185">Reference proteome</keyword>
<keyword evidence="3" id="KW-0229">DNA integration</keyword>
<name>A0A4R6PYF1_9FIRM</name>
<evidence type="ECO:0000313" key="9">
    <source>
        <dbReference type="EMBL" id="TDP51060.1"/>
    </source>
</evidence>
<evidence type="ECO:0000256" key="4">
    <source>
        <dbReference type="ARBA" id="ARBA00023125"/>
    </source>
</evidence>
<evidence type="ECO:0000259" key="7">
    <source>
        <dbReference type="PROSITE" id="PS51898"/>
    </source>
</evidence>
<evidence type="ECO:0000256" key="2">
    <source>
        <dbReference type="ARBA" id="ARBA00008857"/>
    </source>
</evidence>
<dbReference type="GO" id="GO:0006310">
    <property type="term" value="P:DNA recombination"/>
    <property type="evidence" value="ECO:0007669"/>
    <property type="project" value="UniProtKB-KW"/>
</dbReference>
<dbReference type="Gene3D" id="1.10.150.130">
    <property type="match status" value="1"/>
</dbReference>
<dbReference type="Gene3D" id="1.10.443.10">
    <property type="entry name" value="Intergrase catalytic core"/>
    <property type="match status" value="1"/>
</dbReference>
<feature type="domain" description="Tyr recombinase" evidence="7">
    <location>
        <begin position="104"/>
        <end position="289"/>
    </location>
</feature>
<comment type="similarity">
    <text evidence="2">Belongs to the 'phage' integrase family.</text>
</comment>
<evidence type="ECO:0000313" key="10">
    <source>
        <dbReference type="Proteomes" id="UP000295500"/>
    </source>
</evidence>
<evidence type="ECO:0000256" key="3">
    <source>
        <dbReference type="ARBA" id="ARBA00022908"/>
    </source>
</evidence>
<evidence type="ECO:0000256" key="5">
    <source>
        <dbReference type="ARBA" id="ARBA00023172"/>
    </source>
</evidence>
<feature type="domain" description="Core-binding (CB)" evidence="8">
    <location>
        <begin position="1"/>
        <end position="83"/>
    </location>
</feature>
<dbReference type="GO" id="GO:0015074">
    <property type="term" value="P:DNA integration"/>
    <property type="evidence" value="ECO:0007669"/>
    <property type="project" value="UniProtKB-KW"/>
</dbReference>
<comment type="caution">
    <text evidence="9">The sequence shown here is derived from an EMBL/GenBank/DDBJ whole genome shotgun (WGS) entry which is preliminary data.</text>
</comment>
<reference evidence="9 10" key="1">
    <citation type="submission" date="2019-03" db="EMBL/GenBank/DDBJ databases">
        <title>Genomic Encyclopedia of Type Strains, Phase IV (KMG-IV): sequencing the most valuable type-strain genomes for metagenomic binning, comparative biology and taxonomic classification.</title>
        <authorList>
            <person name="Goeker M."/>
        </authorList>
    </citation>
    <scope>NUCLEOTIDE SEQUENCE [LARGE SCALE GENOMIC DNA]</scope>
    <source>
        <strain evidence="9 10">DSM 28287</strain>
    </source>
</reference>
<protein>
    <submittedName>
        <fullName evidence="9">Integrase/recombinase XerD</fullName>
    </submittedName>
</protein>
<dbReference type="InterPro" id="IPR004107">
    <property type="entry name" value="Integrase_SAM-like_N"/>
</dbReference>
<dbReference type="Proteomes" id="UP000295500">
    <property type="component" value="Unassembled WGS sequence"/>
</dbReference>
<dbReference type="InterPro" id="IPR010998">
    <property type="entry name" value="Integrase_recombinase_N"/>
</dbReference>
<dbReference type="RefSeq" id="WP_133528993.1">
    <property type="nucleotide sequence ID" value="NZ_SNXO01000033.1"/>
</dbReference>
<keyword evidence="5" id="KW-0233">DNA recombination</keyword>
<dbReference type="PROSITE" id="PS51900">
    <property type="entry name" value="CB"/>
    <property type="match status" value="1"/>
</dbReference>
<dbReference type="InterPro" id="IPR002104">
    <property type="entry name" value="Integrase_catalytic"/>
</dbReference>
<proteinExistence type="inferred from homology"/>
<dbReference type="PROSITE" id="PS51898">
    <property type="entry name" value="TYR_RECOMBINASE"/>
    <property type="match status" value="1"/>
</dbReference>
<dbReference type="InterPro" id="IPR013762">
    <property type="entry name" value="Integrase-like_cat_sf"/>
</dbReference>
<dbReference type="PANTHER" id="PTHR30349">
    <property type="entry name" value="PHAGE INTEGRASE-RELATED"/>
    <property type="match status" value="1"/>
</dbReference>
<dbReference type="Pfam" id="PF00589">
    <property type="entry name" value="Phage_integrase"/>
    <property type="match status" value="1"/>
</dbReference>
<keyword evidence="4 6" id="KW-0238">DNA-binding</keyword>